<name>A0A975G205_9CAUL</name>
<organism evidence="3 4">
    <name type="scientific">Phenylobacterium montanum</name>
    <dbReference type="NCBI Taxonomy" id="2823693"/>
    <lineage>
        <taxon>Bacteria</taxon>
        <taxon>Pseudomonadati</taxon>
        <taxon>Pseudomonadota</taxon>
        <taxon>Alphaproteobacteria</taxon>
        <taxon>Caulobacterales</taxon>
        <taxon>Caulobacteraceae</taxon>
        <taxon>Phenylobacterium</taxon>
    </lineage>
</organism>
<dbReference type="GO" id="GO:0005975">
    <property type="term" value="P:carbohydrate metabolic process"/>
    <property type="evidence" value="ECO:0007669"/>
    <property type="project" value="InterPro"/>
</dbReference>
<evidence type="ECO:0000313" key="4">
    <source>
        <dbReference type="Proteomes" id="UP000676409"/>
    </source>
</evidence>
<dbReference type="EMBL" id="CP073078">
    <property type="protein sequence ID" value="QUD89410.1"/>
    <property type="molecule type" value="Genomic_DNA"/>
</dbReference>
<protein>
    <submittedName>
        <fullName evidence="3">Alpha-amylase</fullName>
    </submittedName>
</protein>
<evidence type="ECO:0000256" key="1">
    <source>
        <dbReference type="SAM" id="SignalP"/>
    </source>
</evidence>
<proteinExistence type="predicted"/>
<dbReference type="InterPro" id="IPR006047">
    <property type="entry name" value="GH13_cat_dom"/>
</dbReference>
<dbReference type="PANTHER" id="PTHR10357">
    <property type="entry name" value="ALPHA-AMYLASE FAMILY MEMBER"/>
    <property type="match status" value="1"/>
</dbReference>
<feature type="signal peptide" evidence="1">
    <location>
        <begin position="1"/>
        <end position="24"/>
    </location>
</feature>
<feature type="chain" id="PRO_5037731657" evidence="1">
    <location>
        <begin position="25"/>
        <end position="612"/>
    </location>
</feature>
<gene>
    <name evidence="3" type="ORF">KCG34_05885</name>
</gene>
<dbReference type="AlphaFoldDB" id="A0A975G205"/>
<dbReference type="CDD" id="cd11339">
    <property type="entry name" value="AmyAc_bac_CMD_like_2"/>
    <property type="match status" value="1"/>
</dbReference>
<dbReference type="KEGG" id="caul:KCG34_05885"/>
<dbReference type="PANTHER" id="PTHR10357:SF209">
    <property type="entry name" value="PERIPLASMIC ALPHA-AMYLASE"/>
    <property type="match status" value="1"/>
</dbReference>
<feature type="domain" description="Glycosyl hydrolase family 13 catalytic" evidence="2">
    <location>
        <begin position="46"/>
        <end position="517"/>
    </location>
</feature>
<accession>A0A975G205</accession>
<evidence type="ECO:0000259" key="2">
    <source>
        <dbReference type="SMART" id="SM00642"/>
    </source>
</evidence>
<dbReference type="Proteomes" id="UP000676409">
    <property type="component" value="Chromosome"/>
</dbReference>
<sequence length="612" mass="66187">MKSSLAMLAALLLGAGSLAPMAWASEPAGPAASFRDRLPEDEVVYFLLPDRFANGDPANDRGGLGGDRLSTGFDPTSKAFYNGGDLKGLTQHLDYIQGLGVTAVWVAPVFTNKAVSGPPGHESAGYHGYWITDFTDIDPHFGTRADFKALVDAAHARGMKVYMDIVANHTADVIRYRECPKNDCTYRSKADYPYVRRGGVNGPAINDGFQGDDADHQTMENFSKLKDPDWAYTPYVPAGEARAKKPDWLNDPIYYHNRGNSIFKGESSIYGDFAGLDDVQTEDPRVLAGFIDIYGRWIDDFGVDGFRIDTVRHVGREFWTAFVPAMAARAKARGIPNFHVFGEIYDPDPAVLASFSRAAPPLAPLDFAFQGAVTDVVAKGEAPSRLARLFAADADYAGGPDSARKLPTFLGNHDMGRFAWFVKQANPTASDDEVLRRVVLGHAMMFFLRGQPVIYAGDEQGFVGTGGDQDSRQPLFASQVTEYIRTPLIGTKASAAQDHFDPGHPIYRALAEMAAVRAADPALRRGDQVVRAADEAPGLFAVSRHDPVSGAETLVVFNTSTAPITARISVDDRSRSWRALHGTCASAAAAPTSYPVSLAGLDYIICTSSGVQ</sequence>
<dbReference type="SMART" id="SM00642">
    <property type="entry name" value="Aamy"/>
    <property type="match status" value="1"/>
</dbReference>
<keyword evidence="4" id="KW-1185">Reference proteome</keyword>
<dbReference type="Pfam" id="PF00128">
    <property type="entry name" value="Alpha-amylase"/>
    <property type="match status" value="1"/>
</dbReference>
<reference evidence="3" key="1">
    <citation type="submission" date="2021-04" db="EMBL/GenBank/DDBJ databases">
        <title>The complete genome sequence of Caulobacter sp. S6.</title>
        <authorList>
            <person name="Tang Y."/>
            <person name="Ouyang W."/>
            <person name="Liu Q."/>
            <person name="Huang B."/>
            <person name="Guo Z."/>
            <person name="Lei P."/>
        </authorList>
    </citation>
    <scope>NUCLEOTIDE SEQUENCE</scope>
    <source>
        <strain evidence="3">S6</strain>
    </source>
</reference>
<keyword evidence="1" id="KW-0732">Signal</keyword>
<evidence type="ECO:0000313" key="3">
    <source>
        <dbReference type="EMBL" id="QUD89410.1"/>
    </source>
</evidence>
<dbReference type="InterPro" id="IPR017853">
    <property type="entry name" value="GH"/>
</dbReference>
<dbReference type="SUPFAM" id="SSF51445">
    <property type="entry name" value="(Trans)glycosidases"/>
    <property type="match status" value="1"/>
</dbReference>
<dbReference type="Gene3D" id="3.20.20.80">
    <property type="entry name" value="Glycosidases"/>
    <property type="match status" value="1"/>
</dbReference>
<dbReference type="RefSeq" id="WP_211939462.1">
    <property type="nucleotide sequence ID" value="NZ_CP073078.1"/>
</dbReference>